<organism evidence="1 2">
    <name type="scientific">Streptomyces demainii</name>
    <dbReference type="NCBI Taxonomy" id="588122"/>
    <lineage>
        <taxon>Bacteria</taxon>
        <taxon>Bacillati</taxon>
        <taxon>Actinomycetota</taxon>
        <taxon>Actinomycetes</taxon>
        <taxon>Kitasatosporales</taxon>
        <taxon>Streptomycetaceae</taxon>
        <taxon>Streptomyces</taxon>
    </lineage>
</organism>
<protein>
    <submittedName>
        <fullName evidence="1">Glycogen debranching enzyme</fullName>
    </submittedName>
</protein>
<keyword evidence="2" id="KW-1185">Reference proteome</keyword>
<evidence type="ECO:0000313" key="2">
    <source>
        <dbReference type="Proteomes" id="UP001234880"/>
    </source>
</evidence>
<dbReference type="EMBL" id="JAURUE010000001">
    <property type="protein sequence ID" value="MDP9612673.1"/>
    <property type="molecule type" value="Genomic_DNA"/>
</dbReference>
<sequence length="137" mass="14682">MRLEEHARRAVDWMFTDGSLERHGYLVYSPDAGRLVNQNWKDSAGAICFADGTAAAGPVAVAEAQGYAYDALVRTARPADELWKDEPYAHRLRAAAARLRSRFTTGFCATTSTAPTASPPAAAAWRCAATPCAPSGH</sequence>
<reference evidence="1 2" key="1">
    <citation type="submission" date="2023-07" db="EMBL/GenBank/DDBJ databases">
        <title>Sequencing the genomes of 1000 actinobacteria strains.</title>
        <authorList>
            <person name="Klenk H.-P."/>
        </authorList>
    </citation>
    <scope>NUCLEOTIDE SEQUENCE [LARGE SCALE GENOMIC DNA]</scope>
    <source>
        <strain evidence="1 2">DSM 41600</strain>
    </source>
</reference>
<dbReference type="SUPFAM" id="SSF48208">
    <property type="entry name" value="Six-hairpin glycosidases"/>
    <property type="match status" value="1"/>
</dbReference>
<dbReference type="InterPro" id="IPR008928">
    <property type="entry name" value="6-hairpin_glycosidase_sf"/>
</dbReference>
<accession>A0ABT9KW52</accession>
<comment type="caution">
    <text evidence="1">The sequence shown here is derived from an EMBL/GenBank/DDBJ whole genome shotgun (WGS) entry which is preliminary data.</text>
</comment>
<name>A0ABT9KW52_9ACTN</name>
<dbReference type="Proteomes" id="UP001234880">
    <property type="component" value="Unassembled WGS sequence"/>
</dbReference>
<evidence type="ECO:0000313" key="1">
    <source>
        <dbReference type="EMBL" id="MDP9612673.1"/>
    </source>
</evidence>
<gene>
    <name evidence="1" type="ORF">JOF35_004950</name>
</gene>
<proteinExistence type="predicted"/>